<feature type="region of interest" description="Disordered" evidence="1">
    <location>
        <begin position="33"/>
        <end position="81"/>
    </location>
</feature>
<proteinExistence type="predicted"/>
<feature type="compositionally biased region" description="Low complexity" evidence="1">
    <location>
        <begin position="58"/>
        <end position="75"/>
    </location>
</feature>
<feature type="signal peptide" evidence="2">
    <location>
        <begin position="1"/>
        <end position="23"/>
    </location>
</feature>
<sequence length="81" mass="8333">MKITCVIALAAAVVVSITGPADASWGLTTQTKSNHVQFGRRPGAGSLRGSEEQQNSPTQTGTSQTQESSSGQEQGSGREKG</sequence>
<dbReference type="EMBL" id="JAACNO010000747">
    <property type="protein sequence ID" value="KAF4145332.1"/>
    <property type="molecule type" value="Genomic_DNA"/>
</dbReference>
<evidence type="ECO:0000313" key="5">
    <source>
        <dbReference type="Proteomes" id="UP000602510"/>
    </source>
</evidence>
<organism evidence="3 5">
    <name type="scientific">Phytophthora infestans</name>
    <name type="common">Potato late blight agent</name>
    <name type="synonym">Botrytis infestans</name>
    <dbReference type="NCBI Taxonomy" id="4787"/>
    <lineage>
        <taxon>Eukaryota</taxon>
        <taxon>Sar</taxon>
        <taxon>Stramenopiles</taxon>
        <taxon>Oomycota</taxon>
        <taxon>Peronosporomycetes</taxon>
        <taxon>Peronosporales</taxon>
        <taxon>Peronosporaceae</taxon>
        <taxon>Phytophthora</taxon>
    </lineage>
</organism>
<comment type="caution">
    <text evidence="3">The sequence shown here is derived from an EMBL/GenBank/DDBJ whole genome shotgun (WGS) entry which is preliminary data.</text>
</comment>
<gene>
    <name evidence="3" type="ORF">GN244_ATG09849</name>
    <name evidence="4" type="ORF">GN958_ATG05521</name>
</gene>
<keyword evidence="2" id="KW-0732">Signal</keyword>
<dbReference type="Proteomes" id="UP000704712">
    <property type="component" value="Unassembled WGS sequence"/>
</dbReference>
<feature type="chain" id="PRO_5036239876" description="Secreted RxLR effector peptide protein" evidence="2">
    <location>
        <begin position="24"/>
        <end position="81"/>
    </location>
</feature>
<evidence type="ECO:0000313" key="3">
    <source>
        <dbReference type="EMBL" id="KAF4038075.1"/>
    </source>
</evidence>
<dbReference type="Proteomes" id="UP000602510">
    <property type="component" value="Unassembled WGS sequence"/>
</dbReference>
<evidence type="ECO:0008006" key="6">
    <source>
        <dbReference type="Google" id="ProtNLM"/>
    </source>
</evidence>
<dbReference type="EMBL" id="WSZM01000219">
    <property type="protein sequence ID" value="KAF4038075.1"/>
    <property type="molecule type" value="Genomic_DNA"/>
</dbReference>
<protein>
    <recommendedName>
        <fullName evidence="6">Secreted RxLR effector peptide protein</fullName>
    </recommendedName>
</protein>
<evidence type="ECO:0000313" key="4">
    <source>
        <dbReference type="EMBL" id="KAF4145332.1"/>
    </source>
</evidence>
<dbReference type="AlphaFoldDB" id="A0A833WJN0"/>
<accession>A0A833WJN0</accession>
<evidence type="ECO:0000256" key="2">
    <source>
        <dbReference type="SAM" id="SignalP"/>
    </source>
</evidence>
<reference evidence="3" key="1">
    <citation type="submission" date="2020-04" db="EMBL/GenBank/DDBJ databases">
        <title>Hybrid Assembly of Korean Phytophthora infestans isolates.</title>
        <authorList>
            <person name="Prokchorchik M."/>
            <person name="Lee Y."/>
            <person name="Seo J."/>
            <person name="Cho J.-H."/>
            <person name="Park Y.-E."/>
            <person name="Jang D.-C."/>
            <person name="Im J.-S."/>
            <person name="Choi J.-G."/>
            <person name="Park H.-J."/>
            <person name="Lee G.-B."/>
            <person name="Lee Y.-G."/>
            <person name="Hong S.-Y."/>
            <person name="Cho K."/>
            <person name="Sohn K.H."/>
        </authorList>
    </citation>
    <scope>NUCLEOTIDE SEQUENCE</scope>
    <source>
        <strain evidence="3">KR_1_A1</strain>
        <strain evidence="4">KR_2_A2</strain>
    </source>
</reference>
<name>A0A833WJN0_PHYIN</name>
<evidence type="ECO:0000256" key="1">
    <source>
        <dbReference type="SAM" id="MobiDB-lite"/>
    </source>
</evidence>
<keyword evidence="5" id="KW-1185">Reference proteome</keyword>